<dbReference type="HOGENOM" id="CLU_000688_15_1_1"/>
<dbReference type="eggNOG" id="KOG0740">
    <property type="taxonomic scope" value="Eukaryota"/>
</dbReference>
<evidence type="ECO:0000256" key="2">
    <source>
        <dbReference type="ARBA" id="ARBA00022741"/>
    </source>
</evidence>
<evidence type="ECO:0000256" key="4">
    <source>
        <dbReference type="RuleBase" id="RU003651"/>
    </source>
</evidence>
<dbReference type="VEuPathDB" id="FungiDB:SJAG_04566"/>
<evidence type="ECO:0000256" key="3">
    <source>
        <dbReference type="ARBA" id="ARBA00022840"/>
    </source>
</evidence>
<dbReference type="JaponicusDB" id="SJAG_04566">
    <property type="gene designation" value="knk1"/>
</dbReference>
<dbReference type="Gene3D" id="3.40.50.300">
    <property type="entry name" value="P-loop containing nucleotide triphosphate hydrolases"/>
    <property type="match status" value="1"/>
</dbReference>
<reference evidence="7 9" key="1">
    <citation type="journal article" date="2011" name="Science">
        <title>Comparative functional genomics of the fission yeasts.</title>
        <authorList>
            <person name="Rhind N."/>
            <person name="Chen Z."/>
            <person name="Yassour M."/>
            <person name="Thompson D.A."/>
            <person name="Haas B.J."/>
            <person name="Habib N."/>
            <person name="Wapinski I."/>
            <person name="Roy S."/>
            <person name="Lin M.F."/>
            <person name="Heiman D.I."/>
            <person name="Young S.K."/>
            <person name="Furuya K."/>
            <person name="Guo Y."/>
            <person name="Pidoux A."/>
            <person name="Chen H.M."/>
            <person name="Robbertse B."/>
            <person name="Goldberg J.M."/>
            <person name="Aoki K."/>
            <person name="Bayne E.H."/>
            <person name="Berlin A.M."/>
            <person name="Desjardins C.A."/>
            <person name="Dobbs E."/>
            <person name="Dukaj L."/>
            <person name="Fan L."/>
            <person name="FitzGerald M.G."/>
            <person name="French C."/>
            <person name="Gujja S."/>
            <person name="Hansen K."/>
            <person name="Keifenheim D."/>
            <person name="Levin J.Z."/>
            <person name="Mosher R.A."/>
            <person name="Mueller C.A."/>
            <person name="Pfiffner J."/>
            <person name="Priest M."/>
            <person name="Russ C."/>
            <person name="Smialowska A."/>
            <person name="Swoboda P."/>
            <person name="Sykes S.M."/>
            <person name="Vaughn M."/>
            <person name="Vengrova S."/>
            <person name="Yoder R."/>
            <person name="Zeng Q."/>
            <person name="Allshire R."/>
            <person name="Baulcombe D."/>
            <person name="Birren B.W."/>
            <person name="Brown W."/>
            <person name="Ekwall K."/>
            <person name="Kellis M."/>
            <person name="Leatherwood J."/>
            <person name="Levin H."/>
            <person name="Margalit H."/>
            <person name="Martienssen R."/>
            <person name="Nieduszynski C.A."/>
            <person name="Spatafora J.W."/>
            <person name="Friedman N."/>
            <person name="Dalgaard J.Z."/>
            <person name="Baumann P."/>
            <person name="Niki H."/>
            <person name="Regev A."/>
            <person name="Nusbaum C."/>
        </authorList>
    </citation>
    <scope>NUCLEOTIDE SEQUENCE [LARGE SCALE GENOMIC DNA]</scope>
    <source>
        <strain evidence="9">yFS275 / FY16936</strain>
    </source>
</reference>
<feature type="region of interest" description="Disordered" evidence="5">
    <location>
        <begin position="306"/>
        <end position="398"/>
    </location>
</feature>
<feature type="compositionally biased region" description="Low complexity" evidence="5">
    <location>
        <begin position="371"/>
        <end position="380"/>
    </location>
</feature>
<dbReference type="GO" id="GO:0005737">
    <property type="term" value="C:cytoplasm"/>
    <property type="evidence" value="ECO:0000318"/>
    <property type="project" value="GO_Central"/>
</dbReference>
<dbReference type="AlphaFoldDB" id="B6K760"/>
<dbReference type="GO" id="GO:0005634">
    <property type="term" value="C:nucleus"/>
    <property type="evidence" value="ECO:0000318"/>
    <property type="project" value="GO_Central"/>
</dbReference>
<evidence type="ECO:0000313" key="7">
    <source>
        <dbReference type="EMBL" id="EEB09364.2"/>
    </source>
</evidence>
<sequence length="700" mass="76146">MCLLSPAVCAFLSSPTSFSLLPPYISHLAPPHPTSPHNTLHSPPSILSSTNILALCHIGLYLYSAGGIWCQMSLNIERVLPLASAALNCEGCQDWAGAYVNYCKVIESMRKMARPFDNAGKVPVGGPEAYAWNGLLENCIHKADRLRRLLLEDEMRRQGFQINKVLSKKKSLPRNPSESRILHPLPPQGRSARVLYKNARKAKSELLLPTVHMSPVPRTAADSPGGSSSSRSSAEYDASFAKNAAVSSNSLASIEDPFRNFSISASPAVAIPTATKPTRHAALKGLPSRPLPSVVSVPSRVHSAKSVSTASYPSSLHPPSSSSYSHSSHPRSPPAHERNTPSRPLSSSPSRPSHAHVAPPSVPPPQPPRNYSPSSVAVPTTPLPPIPATTPAPASESPLSDFEAAIMSEIMQPGEPVYWSDIAGLEDAKNSLKEAVIYPFLRPELFCGLREPVQGMLLFGPPGTGKTMLAKAVATEAKATFFSISASSLTSKYLGESEKLVRALFTVAKRQPCSVIFVDEIDSILSSRSDQGNEHESSRRLKTEFLIQWSSITNATVDKNEQQPRVLVLAATNLPWCIDEAARRRFVKRTYIPLPEFDTRYKHLTHLMKNQKHSLSDSDFEELSRLTEGYSGSDITALAKDAAMGPLRSLGDALLTTSVENIPPIDLNHFKNSIKTIRPSVSPEGISRYEEWNAQYGSQR</sequence>
<dbReference type="InterPro" id="IPR003593">
    <property type="entry name" value="AAA+_ATPase"/>
</dbReference>
<keyword evidence="2 4" id="KW-0547">Nucleotide-binding</keyword>
<dbReference type="OrthoDB" id="10251136at2759"/>
<dbReference type="Pfam" id="PF00004">
    <property type="entry name" value="AAA"/>
    <property type="match status" value="1"/>
</dbReference>
<dbReference type="InterPro" id="IPR027417">
    <property type="entry name" value="P-loop_NTPase"/>
</dbReference>
<dbReference type="GeneID" id="7051920"/>
<feature type="region of interest" description="Disordered" evidence="5">
    <location>
        <begin position="210"/>
        <end position="234"/>
    </location>
</feature>
<evidence type="ECO:0000256" key="1">
    <source>
        <dbReference type="ARBA" id="ARBA00006914"/>
    </source>
</evidence>
<dbReference type="PANTHER" id="PTHR23074:SF169">
    <property type="entry name" value="ATPASE-LIKE FIDGETIN"/>
    <property type="match status" value="1"/>
</dbReference>
<dbReference type="InterPro" id="IPR003959">
    <property type="entry name" value="ATPase_AAA_core"/>
</dbReference>
<protein>
    <recommendedName>
        <fullName evidence="6">AAA+ ATPase domain-containing protein</fullName>
    </recommendedName>
</protein>
<dbReference type="Pfam" id="PF09336">
    <property type="entry name" value="Vps4_C"/>
    <property type="match status" value="1"/>
</dbReference>
<dbReference type="GO" id="GO:0016887">
    <property type="term" value="F:ATP hydrolysis activity"/>
    <property type="evidence" value="ECO:0000318"/>
    <property type="project" value="GO_Central"/>
</dbReference>
<evidence type="ECO:0000313" key="9">
    <source>
        <dbReference type="Proteomes" id="UP000001744"/>
    </source>
</evidence>
<keyword evidence="9" id="KW-1185">Reference proteome</keyword>
<dbReference type="OMA" id="NGLYDNC"/>
<accession>B6K760</accession>
<dbReference type="PROSITE" id="PS00674">
    <property type="entry name" value="AAA"/>
    <property type="match status" value="1"/>
</dbReference>
<feature type="domain" description="AAA+ ATPase" evidence="6">
    <location>
        <begin position="452"/>
        <end position="596"/>
    </location>
</feature>
<dbReference type="InterPro" id="IPR050304">
    <property type="entry name" value="MT-severing_AAA_ATPase"/>
</dbReference>
<dbReference type="EMBL" id="KE651168">
    <property type="protein sequence ID" value="EEB09364.2"/>
    <property type="molecule type" value="Genomic_DNA"/>
</dbReference>
<feature type="compositionally biased region" description="Low complexity" evidence="5">
    <location>
        <begin position="220"/>
        <end position="234"/>
    </location>
</feature>
<keyword evidence="3 4" id="KW-0067">ATP-binding</keyword>
<dbReference type="Proteomes" id="UP000001744">
    <property type="component" value="Unassembled WGS sequence"/>
</dbReference>
<dbReference type="InterPro" id="IPR015415">
    <property type="entry name" value="Spast_Vps4_C"/>
</dbReference>
<dbReference type="FunFam" id="1.10.8.60:FF:000022">
    <property type="entry name" value="Fidgetin like 1"/>
    <property type="match status" value="1"/>
</dbReference>
<dbReference type="GO" id="GO:0005524">
    <property type="term" value="F:ATP binding"/>
    <property type="evidence" value="ECO:0007669"/>
    <property type="project" value="UniProtKB-KW"/>
</dbReference>
<dbReference type="Gene3D" id="1.10.8.60">
    <property type="match status" value="1"/>
</dbReference>
<dbReference type="InterPro" id="IPR041569">
    <property type="entry name" value="AAA_lid_3"/>
</dbReference>
<evidence type="ECO:0000313" key="8">
    <source>
        <dbReference type="JaponicusDB" id="SJAG_04566"/>
    </source>
</evidence>
<feature type="compositionally biased region" description="Low complexity" evidence="5">
    <location>
        <begin position="311"/>
        <end position="327"/>
    </location>
</feature>
<dbReference type="GO" id="GO:0008568">
    <property type="term" value="F:microtubule severing ATPase activity"/>
    <property type="evidence" value="ECO:0000318"/>
    <property type="project" value="GO_Central"/>
</dbReference>
<dbReference type="GO" id="GO:0036391">
    <property type="term" value="C:medial cortex septin ring"/>
    <property type="evidence" value="ECO:0007669"/>
    <property type="project" value="EnsemblFungi"/>
</dbReference>
<evidence type="ECO:0000256" key="5">
    <source>
        <dbReference type="SAM" id="MobiDB-lite"/>
    </source>
</evidence>
<proteinExistence type="inferred from homology"/>
<feature type="compositionally biased region" description="Pro residues" evidence="5">
    <location>
        <begin position="381"/>
        <end position="390"/>
    </location>
</feature>
<dbReference type="FunFam" id="3.40.50.300:FF:000093">
    <property type="entry name" value="Fidgetin-like 1"/>
    <property type="match status" value="1"/>
</dbReference>
<feature type="region of interest" description="Disordered" evidence="5">
    <location>
        <begin position="169"/>
        <end position="188"/>
    </location>
</feature>
<gene>
    <name evidence="8" type="primary">knk1</name>
    <name evidence="7" type="ORF">SJAG_04566</name>
</gene>
<evidence type="ECO:0000259" key="6">
    <source>
        <dbReference type="SMART" id="SM00382"/>
    </source>
</evidence>
<dbReference type="SMART" id="SM00382">
    <property type="entry name" value="AAA"/>
    <property type="match status" value="1"/>
</dbReference>
<dbReference type="GO" id="GO:0051013">
    <property type="term" value="P:microtubule severing"/>
    <property type="evidence" value="ECO:0000318"/>
    <property type="project" value="GO_Central"/>
</dbReference>
<dbReference type="PANTHER" id="PTHR23074">
    <property type="entry name" value="AAA DOMAIN-CONTAINING"/>
    <property type="match status" value="1"/>
</dbReference>
<dbReference type="GO" id="GO:0035840">
    <property type="term" value="C:old growing cell tip"/>
    <property type="evidence" value="ECO:0007669"/>
    <property type="project" value="EnsemblFungi"/>
</dbReference>
<dbReference type="Pfam" id="PF17862">
    <property type="entry name" value="AAA_lid_3"/>
    <property type="match status" value="1"/>
</dbReference>
<dbReference type="RefSeq" id="XP_002175657.2">
    <property type="nucleotide sequence ID" value="XM_002175621.2"/>
</dbReference>
<comment type="similarity">
    <text evidence="1 4">Belongs to the AAA ATPase family.</text>
</comment>
<feature type="compositionally biased region" description="Pro residues" evidence="5">
    <location>
        <begin position="360"/>
        <end position="370"/>
    </location>
</feature>
<dbReference type="InterPro" id="IPR003960">
    <property type="entry name" value="ATPase_AAA_CS"/>
</dbReference>
<dbReference type="STRING" id="402676.B6K760"/>
<dbReference type="SUPFAM" id="SSF52540">
    <property type="entry name" value="P-loop containing nucleoside triphosphate hydrolases"/>
    <property type="match status" value="1"/>
</dbReference>
<dbReference type="GO" id="GO:0035841">
    <property type="term" value="C:new growing cell tip"/>
    <property type="evidence" value="ECO:0007669"/>
    <property type="project" value="EnsemblFungi"/>
</dbReference>
<name>B6K760_SCHJY</name>
<feature type="compositionally biased region" description="Low complexity" evidence="5">
    <location>
        <begin position="341"/>
        <end position="359"/>
    </location>
</feature>
<organism evidence="7 9">
    <name type="scientific">Schizosaccharomyces japonicus (strain yFS275 / FY16936)</name>
    <name type="common">Fission yeast</name>
    <dbReference type="NCBI Taxonomy" id="402676"/>
    <lineage>
        <taxon>Eukaryota</taxon>
        <taxon>Fungi</taxon>
        <taxon>Dikarya</taxon>
        <taxon>Ascomycota</taxon>
        <taxon>Taphrinomycotina</taxon>
        <taxon>Schizosaccharomycetes</taxon>
        <taxon>Schizosaccharomycetales</taxon>
        <taxon>Schizosaccharomycetaceae</taxon>
        <taxon>Schizosaccharomyces</taxon>
    </lineage>
</organism>